<feature type="domain" description="Kinesin motor" evidence="3">
    <location>
        <begin position="102"/>
        <end position="665"/>
    </location>
</feature>
<feature type="coiled-coil region" evidence="1">
    <location>
        <begin position="1217"/>
        <end position="1251"/>
    </location>
</feature>
<dbReference type="EMBL" id="ML014274">
    <property type="protein sequence ID" value="RKO99575.1"/>
    <property type="molecule type" value="Genomic_DNA"/>
</dbReference>
<dbReference type="GO" id="GO:0005524">
    <property type="term" value="F:ATP binding"/>
    <property type="evidence" value="ECO:0007669"/>
    <property type="project" value="InterPro"/>
</dbReference>
<proteinExistence type="predicted"/>
<feature type="compositionally biased region" description="Low complexity" evidence="2">
    <location>
        <begin position="1289"/>
        <end position="1317"/>
    </location>
</feature>
<dbReference type="GO" id="GO:0005874">
    <property type="term" value="C:microtubule"/>
    <property type="evidence" value="ECO:0007669"/>
    <property type="project" value="TreeGrafter"/>
</dbReference>
<dbReference type="InterPro" id="IPR006311">
    <property type="entry name" value="TAT_signal"/>
</dbReference>
<feature type="compositionally biased region" description="Low complexity" evidence="2">
    <location>
        <begin position="23"/>
        <end position="45"/>
    </location>
</feature>
<dbReference type="InterPro" id="IPR001752">
    <property type="entry name" value="Kinesin_motor_dom"/>
</dbReference>
<dbReference type="SMART" id="SM00129">
    <property type="entry name" value="KISc"/>
    <property type="match status" value="1"/>
</dbReference>
<dbReference type="PANTHER" id="PTHR24115:SF1004">
    <property type="entry name" value="KINESIN-LIKE PROTEIN KIF15"/>
    <property type="match status" value="1"/>
</dbReference>
<feature type="compositionally biased region" description="Low complexity" evidence="2">
    <location>
        <begin position="1"/>
        <end position="15"/>
    </location>
</feature>
<dbReference type="SUPFAM" id="SSF52540">
    <property type="entry name" value="P-loop containing nucleoside triphosphate hydrolases"/>
    <property type="match status" value="1"/>
</dbReference>
<reference evidence="5" key="1">
    <citation type="journal article" date="2018" name="Nat. Microbiol.">
        <title>Leveraging single-cell genomics to expand the fungal tree of life.</title>
        <authorList>
            <person name="Ahrendt S.R."/>
            <person name="Quandt C.A."/>
            <person name="Ciobanu D."/>
            <person name="Clum A."/>
            <person name="Salamov A."/>
            <person name="Andreopoulos B."/>
            <person name="Cheng J.F."/>
            <person name="Woyke T."/>
            <person name="Pelin A."/>
            <person name="Henrissat B."/>
            <person name="Reynolds N.K."/>
            <person name="Benny G.L."/>
            <person name="Smith M.E."/>
            <person name="James T.Y."/>
            <person name="Grigoriev I.V."/>
        </authorList>
    </citation>
    <scope>NUCLEOTIDE SEQUENCE [LARGE SCALE GENOMIC DNA]</scope>
    <source>
        <strain evidence="5">ATCC 52028</strain>
    </source>
</reference>
<dbReference type="Gene3D" id="3.40.850.10">
    <property type="entry name" value="Kinesin motor domain"/>
    <property type="match status" value="1"/>
</dbReference>
<dbReference type="GO" id="GO:0008017">
    <property type="term" value="F:microtubule binding"/>
    <property type="evidence" value="ECO:0007669"/>
    <property type="project" value="InterPro"/>
</dbReference>
<evidence type="ECO:0000259" key="3">
    <source>
        <dbReference type="SMART" id="SM00129"/>
    </source>
</evidence>
<keyword evidence="5" id="KW-1185">Reference proteome</keyword>
<dbReference type="InterPro" id="IPR027640">
    <property type="entry name" value="Kinesin-like_fam"/>
</dbReference>
<dbReference type="Proteomes" id="UP000274922">
    <property type="component" value="Unassembled WGS sequence"/>
</dbReference>
<feature type="region of interest" description="Disordered" evidence="2">
    <location>
        <begin position="143"/>
        <end position="188"/>
    </location>
</feature>
<feature type="region of interest" description="Disordered" evidence="2">
    <location>
        <begin position="1259"/>
        <end position="1320"/>
    </location>
</feature>
<organism evidence="4 5">
    <name type="scientific">Caulochytrium protostelioides</name>
    <dbReference type="NCBI Taxonomy" id="1555241"/>
    <lineage>
        <taxon>Eukaryota</taxon>
        <taxon>Fungi</taxon>
        <taxon>Fungi incertae sedis</taxon>
        <taxon>Chytridiomycota</taxon>
        <taxon>Chytridiomycota incertae sedis</taxon>
        <taxon>Chytridiomycetes</taxon>
        <taxon>Caulochytriales</taxon>
        <taxon>Caulochytriaceae</taxon>
        <taxon>Caulochytrium</taxon>
    </lineage>
</organism>
<dbReference type="GO" id="GO:0005871">
    <property type="term" value="C:kinesin complex"/>
    <property type="evidence" value="ECO:0007669"/>
    <property type="project" value="TreeGrafter"/>
</dbReference>
<dbReference type="Pfam" id="PF00225">
    <property type="entry name" value="Kinesin"/>
    <property type="match status" value="1"/>
</dbReference>
<name>A0A4P9X3H0_9FUNG</name>
<protein>
    <recommendedName>
        <fullName evidence="3">Kinesin motor domain-containing protein</fullName>
    </recommendedName>
</protein>
<feature type="region of interest" description="Disordered" evidence="2">
    <location>
        <begin position="1"/>
        <end position="75"/>
    </location>
</feature>
<dbReference type="InterPro" id="IPR036961">
    <property type="entry name" value="Kinesin_motor_dom_sf"/>
</dbReference>
<evidence type="ECO:0000256" key="2">
    <source>
        <dbReference type="SAM" id="MobiDB-lite"/>
    </source>
</evidence>
<feature type="region of interest" description="Disordered" evidence="2">
    <location>
        <begin position="675"/>
        <end position="726"/>
    </location>
</feature>
<dbReference type="STRING" id="1555241.A0A4P9X3H0"/>
<gene>
    <name evidence="4" type="ORF">CXG81DRAFT_27670</name>
</gene>
<feature type="compositionally biased region" description="Low complexity" evidence="2">
    <location>
        <begin position="143"/>
        <end position="154"/>
    </location>
</feature>
<dbReference type="PROSITE" id="PS51318">
    <property type="entry name" value="TAT"/>
    <property type="match status" value="1"/>
</dbReference>
<evidence type="ECO:0000313" key="4">
    <source>
        <dbReference type="EMBL" id="RKO99575.1"/>
    </source>
</evidence>
<keyword evidence="1" id="KW-0175">Coiled coil</keyword>
<feature type="coiled-coil region" evidence="1">
    <location>
        <begin position="1106"/>
        <end position="1133"/>
    </location>
</feature>
<feature type="coiled-coil region" evidence="1">
    <location>
        <begin position="786"/>
        <end position="843"/>
    </location>
</feature>
<dbReference type="GO" id="GO:0003777">
    <property type="term" value="F:microtubule motor activity"/>
    <property type="evidence" value="ECO:0007669"/>
    <property type="project" value="InterPro"/>
</dbReference>
<dbReference type="GO" id="GO:0007018">
    <property type="term" value="P:microtubule-based movement"/>
    <property type="evidence" value="ECO:0007669"/>
    <property type="project" value="InterPro"/>
</dbReference>
<feature type="compositionally biased region" description="Basic and acidic residues" evidence="2">
    <location>
        <begin position="690"/>
        <end position="707"/>
    </location>
</feature>
<sequence length="1374" mass="148204">MPSSSSAASSAAASPSRRRMSRRSSAAAAAAAAAAVASVTPTAPRSRQAEETPMTGPVLASRKRKGNDASPDAIPASSLTSAFAAAAAAPSSPTKTASSDSVNRIRIFARVLPDDSGSDGDDAMLSVLSTTHLAVAHVAAAAPRTAPSSPAASPSAPPAPSSRRVSGRSAARRSSWRRSDVNAAAATDRDVSATRRTYGFQTVFYRQPQLSTTIFNTALRRSVDQLLDEPGCAHMLFCHGAVRSAPTHPTLEGCPSIADGPGLVEQTLRHLFQRVGHNLYRARPVEAWRWDDILLGAPHSMPAAAVDPAAAADPDALPPPTPKTQWAANQRVAAENDRRESRQILLDSDDDLDVDDDALSEFDDVDADVPAHVQSALTRRRVAQELHLGGTQSAILMSYVEVGADACATLRDLFVPSETSPALSAADAVAAQAAPLQVHADQRGFRYIRGLHHLQVFSVAEALRALQLARQRRSWASADADAEMSDALPATSTPASHTVLTIKVVHISAPQTLRRTNDGSLFEDDPFRMTGPEAFETSVSQLALVHLGTDPPSSDPATPVAEPQTGATGVFGQVLHRLLAQARHHDDDHAAGRRGPQAKRQRIPYRDSPLTELLIPYFEQGHITGILHFDTSAWPSPPSPLSPSLSVLHLADLVCASEATPASGAPVSTVTKAVPSSAAPVSSEPPLPHPRTDARNVRDAHRPDDHRGNHRHVASRDTPSQPAQVPDHAALVAQVAALQAQVATLATERDAYRRSWEQACDDAAQAEAALVAEWSDRVRFKVDACRAMYEGRLARLERDYADLTEQKLAIAMDAMSLERNDRVHALELQNRRQAERIHQLQEQLRARGGGLSPVQLTALETTAVDTAVAARPLTLTPVSADAGLPPKAAGPTAPTEPAVSNVTLQTTAGFKAARKRRLKGSHARGATATTHPDMEIITTPERPGGVPRSSLYRSSIASYTGRPSEVYTPLIASLAMEQGPSNPLEAILTGELQRAMPRATHEAAKPRAIDDIVYDPVDVREIDLPDLLRRIGLLDQRLTYYKTECERLRGDSVRVRESVDDVEQDMAQFMTYLHTESDATNTTLRQMAERRIQDQQDLKRRKALRRASDSAEMAQLKQELEQLNASIAQYQSQTQALSGVQQQKAKHETALARVAQQFQHQASAHVRHMNALAAEFEHLKTAGHVQLEQARMQVDQHAGEQAATFVTRYQQQLGADNARAQEALRLVVRQNEAMEAEKQQLQSKLVLLQQEHHVLARWEQQAARSASASRPPHRPFSSSAEGDGLRPQRLSAPASATATATTARHALAPSPPLSASRPRPRASHALLVQMMSQLAQPLERVTVMPRSSGDVAAPPFSLYAGAASRSRLVRSKPR</sequence>
<feature type="compositionally biased region" description="Low complexity" evidence="2">
    <location>
        <begin position="1262"/>
        <end position="1280"/>
    </location>
</feature>
<dbReference type="GO" id="GO:0016887">
    <property type="term" value="F:ATP hydrolysis activity"/>
    <property type="evidence" value="ECO:0007669"/>
    <property type="project" value="TreeGrafter"/>
</dbReference>
<feature type="compositionally biased region" description="Low complexity" evidence="2">
    <location>
        <begin position="306"/>
        <end position="315"/>
    </location>
</feature>
<dbReference type="InterPro" id="IPR027417">
    <property type="entry name" value="P-loop_NTPase"/>
</dbReference>
<accession>A0A4P9X3H0</accession>
<feature type="region of interest" description="Disordered" evidence="2">
    <location>
        <begin position="583"/>
        <end position="605"/>
    </location>
</feature>
<evidence type="ECO:0000313" key="5">
    <source>
        <dbReference type="Proteomes" id="UP000274922"/>
    </source>
</evidence>
<feature type="region of interest" description="Disordered" evidence="2">
    <location>
        <begin position="306"/>
        <end position="325"/>
    </location>
</feature>
<dbReference type="PANTHER" id="PTHR24115">
    <property type="entry name" value="KINESIN-RELATED"/>
    <property type="match status" value="1"/>
</dbReference>
<evidence type="ECO:0000256" key="1">
    <source>
        <dbReference type="SAM" id="Coils"/>
    </source>
</evidence>